<name>A0ABW1ZRI6_9DEIO</name>
<feature type="compositionally biased region" description="Polar residues" evidence="1">
    <location>
        <begin position="1"/>
        <end position="18"/>
    </location>
</feature>
<evidence type="ECO:0008006" key="4">
    <source>
        <dbReference type="Google" id="ProtNLM"/>
    </source>
</evidence>
<gene>
    <name evidence="2" type="ORF">ACFP90_26540</name>
</gene>
<feature type="region of interest" description="Disordered" evidence="1">
    <location>
        <begin position="1"/>
        <end position="27"/>
    </location>
</feature>
<feature type="region of interest" description="Disordered" evidence="1">
    <location>
        <begin position="39"/>
        <end position="62"/>
    </location>
</feature>
<dbReference type="EMBL" id="JBHSWB010000003">
    <property type="protein sequence ID" value="MFC6663579.1"/>
    <property type="molecule type" value="Genomic_DNA"/>
</dbReference>
<accession>A0ABW1ZRI6</accession>
<evidence type="ECO:0000313" key="2">
    <source>
        <dbReference type="EMBL" id="MFC6663579.1"/>
    </source>
</evidence>
<sequence>MTTPETSCSTPAPVSTPTRVYEPPRLEPLGRWEVTTLAQSVPIGPGPGRLPLPGVGTEDTTF</sequence>
<protein>
    <recommendedName>
        <fullName evidence="4">Lasso RiPP family leader peptide-containing protein</fullName>
    </recommendedName>
</protein>
<comment type="caution">
    <text evidence="2">The sequence shown here is derived from an EMBL/GenBank/DDBJ whole genome shotgun (WGS) entry which is preliminary data.</text>
</comment>
<organism evidence="2 3">
    <name type="scientific">Deinococcus multiflagellatus</name>
    <dbReference type="NCBI Taxonomy" id="1656887"/>
    <lineage>
        <taxon>Bacteria</taxon>
        <taxon>Thermotogati</taxon>
        <taxon>Deinococcota</taxon>
        <taxon>Deinococci</taxon>
        <taxon>Deinococcales</taxon>
        <taxon>Deinococcaceae</taxon>
        <taxon>Deinococcus</taxon>
    </lineage>
</organism>
<proteinExistence type="predicted"/>
<keyword evidence="3" id="KW-1185">Reference proteome</keyword>
<dbReference type="Proteomes" id="UP001596317">
    <property type="component" value="Unassembled WGS sequence"/>
</dbReference>
<reference evidence="3" key="1">
    <citation type="journal article" date="2019" name="Int. J. Syst. Evol. Microbiol.">
        <title>The Global Catalogue of Microorganisms (GCM) 10K type strain sequencing project: providing services to taxonomists for standard genome sequencing and annotation.</title>
        <authorList>
            <consortium name="The Broad Institute Genomics Platform"/>
            <consortium name="The Broad Institute Genome Sequencing Center for Infectious Disease"/>
            <person name="Wu L."/>
            <person name="Ma J."/>
        </authorList>
    </citation>
    <scope>NUCLEOTIDE SEQUENCE [LARGE SCALE GENOMIC DNA]</scope>
    <source>
        <strain evidence="3">CCUG 63830</strain>
    </source>
</reference>
<evidence type="ECO:0000313" key="3">
    <source>
        <dbReference type="Proteomes" id="UP001596317"/>
    </source>
</evidence>
<evidence type="ECO:0000256" key="1">
    <source>
        <dbReference type="SAM" id="MobiDB-lite"/>
    </source>
</evidence>
<dbReference type="RefSeq" id="WP_224612500.1">
    <property type="nucleotide sequence ID" value="NZ_JAIQXV010000028.1"/>
</dbReference>